<feature type="transmembrane region" description="Helical" evidence="9">
    <location>
        <begin position="459"/>
        <end position="479"/>
    </location>
</feature>
<evidence type="ECO:0000259" key="10">
    <source>
        <dbReference type="Pfam" id="PF04389"/>
    </source>
</evidence>
<feature type="transmembrane region" description="Helical" evidence="9">
    <location>
        <begin position="491"/>
        <end position="513"/>
    </location>
</feature>
<feature type="transmembrane region" description="Helical" evidence="9">
    <location>
        <begin position="525"/>
        <end position="542"/>
    </location>
</feature>
<dbReference type="PANTHER" id="PTHR12147:SF58">
    <property type="entry name" value="VACUOLAR MEMBRANE PROTEASE"/>
    <property type="match status" value="1"/>
</dbReference>
<keyword evidence="6 9" id="KW-1133">Transmembrane helix</keyword>
<evidence type="ECO:0000256" key="4">
    <source>
        <dbReference type="ARBA" id="ARBA00017435"/>
    </source>
</evidence>
<dbReference type="OrthoDB" id="9778250at2"/>
<dbReference type="SUPFAM" id="SSF53187">
    <property type="entry name" value="Zn-dependent exopeptidases"/>
    <property type="match status" value="1"/>
</dbReference>
<gene>
    <name evidence="11" type="ORF">C427_2577</name>
</gene>
<comment type="subcellular location">
    <subcellularLocation>
        <location evidence="2">Vacuole membrane</location>
        <topology evidence="2">Multi-pass membrane protein</topology>
    </subcellularLocation>
</comment>
<feature type="transmembrane region" description="Helical" evidence="9">
    <location>
        <begin position="434"/>
        <end position="453"/>
    </location>
</feature>
<dbReference type="InterPro" id="IPR045175">
    <property type="entry name" value="M28_fam"/>
</dbReference>
<dbReference type="Proteomes" id="UP000011864">
    <property type="component" value="Chromosome"/>
</dbReference>
<proteinExistence type="inferred from homology"/>
<dbReference type="RefSeq" id="WP_007637321.1">
    <property type="nucleotide sequence ID" value="NC_020514.1"/>
</dbReference>
<evidence type="ECO:0000256" key="7">
    <source>
        <dbReference type="ARBA" id="ARBA00023180"/>
    </source>
</evidence>
<evidence type="ECO:0000256" key="8">
    <source>
        <dbReference type="ARBA" id="ARBA00031512"/>
    </source>
</evidence>
<dbReference type="GO" id="GO:0005774">
    <property type="term" value="C:vacuolar membrane"/>
    <property type="evidence" value="ECO:0007669"/>
    <property type="project" value="UniProtKB-SubCell"/>
</dbReference>
<protein>
    <recommendedName>
        <fullName evidence="4">Vacuolar membrane protease</fullName>
    </recommendedName>
    <alternativeName>
        <fullName evidence="8">FXNA-related family protease 1</fullName>
    </alternativeName>
</protein>
<dbReference type="Gene3D" id="3.40.630.10">
    <property type="entry name" value="Zn peptidases"/>
    <property type="match status" value="1"/>
</dbReference>
<dbReference type="GO" id="GO:0008235">
    <property type="term" value="F:metalloexopeptidase activity"/>
    <property type="evidence" value="ECO:0007669"/>
    <property type="project" value="InterPro"/>
</dbReference>
<feature type="transmembrane region" description="Helical" evidence="9">
    <location>
        <begin position="409"/>
        <end position="427"/>
    </location>
</feature>
<keyword evidence="9" id="KW-0812">Transmembrane</keyword>
<dbReference type="HOGENOM" id="CLU_019249_1_0_6"/>
<keyword evidence="12" id="KW-1185">Reference proteome</keyword>
<accession>K7A8X5</accession>
<dbReference type="EMBL" id="CP003837">
    <property type="protein sequence ID" value="AGH44686.1"/>
    <property type="molecule type" value="Genomic_DNA"/>
</dbReference>
<keyword evidence="7" id="KW-0325">Glycoprotein</keyword>
<evidence type="ECO:0000256" key="9">
    <source>
        <dbReference type="SAM" id="Phobius"/>
    </source>
</evidence>
<feature type="transmembrane region" description="Helical" evidence="9">
    <location>
        <begin position="337"/>
        <end position="354"/>
    </location>
</feature>
<keyword evidence="9" id="KW-0472">Membrane</keyword>
<feature type="transmembrane region" description="Helical" evidence="9">
    <location>
        <begin position="366"/>
        <end position="389"/>
    </location>
</feature>
<dbReference type="STRING" id="1129794.C427_2577"/>
<sequence>MQQSLPTTTLKPLLILLVLFVFIASFIKSQLSSITPLSTAAPESLFSSERAFNMLQQLTFEQIPHPVDSLANRVVEQRLVSLLRGMGYQEEIQDSEICRDFERGFARCTRVRNIIVHIEGREEGKGILLSAHYDSVGAGPGGSDAGAAVGTLLETARLLSLVEQPRNSIILLFNEGEEFGLFGAKAFMEQHPLAKKLQLALNVEARGSSGKSVLFETGEDSGWLVKHYAQTAKAPLSSSLFYEVYRFLPNDTDLTIFKDHGLQGLNFAHAERLPHYHTPLDNLENLDRGSLQHHGNNVWGVLSNIKNVDLGEVEKGNLVYTDVMGLFVISWSESTSVAVSGILVLLLMFVIALLSKQQHLSTKQVLLGLLSTVIILVVSVLVAMGIKLITQTISGSNYPWYSNQLPMQLALWSGVALFGLFIGRMFARGASSINMLLAVSVFWTLLSVISSILMPGISFLFILPAIAGVASLFILVWLIGADLPEQSKVTIHTLVLIISACICAISFMPIAYVLEIMIGYQMSEAVGMVLGFVVISLLPVLTMNSSAADGFKKLLYSVSVLMLCGVGWTSLQATYTEWMPQHLNLQYLQNPKGEVFILKGHQRNQPSDELLSALSGEGELTTIFPWSAWIYHSTKVDSELFEPAIAEIRELASNEYAKKVQLNLSAFAKNLSDLVIYVPIDSSLQSIETNSDSLEYKGEKRAGGYYQYHCRGVSCAETQLILNFSEEKPTKILIASIYPGLPFTFRELYTYRGKKAVPHQNGDQSIVYTELDL</sequence>
<name>K7A8X5_9ALTE</name>
<dbReference type="GO" id="GO:0006508">
    <property type="term" value="P:proteolysis"/>
    <property type="evidence" value="ECO:0007669"/>
    <property type="project" value="InterPro"/>
</dbReference>
<comment type="similarity">
    <text evidence="3">Belongs to the peptidase M28 family.</text>
</comment>
<dbReference type="PANTHER" id="PTHR12147">
    <property type="entry name" value="METALLOPEPTIDASE M28 FAMILY MEMBER"/>
    <property type="match status" value="1"/>
</dbReference>
<evidence type="ECO:0000313" key="12">
    <source>
        <dbReference type="Proteomes" id="UP000011864"/>
    </source>
</evidence>
<evidence type="ECO:0000313" key="11">
    <source>
        <dbReference type="EMBL" id="AGH44686.1"/>
    </source>
</evidence>
<keyword evidence="5" id="KW-0926">Vacuole</keyword>
<dbReference type="KEGG" id="gps:C427_2577"/>
<reference evidence="11 12" key="1">
    <citation type="journal article" date="2013" name="Genome Announc.">
        <title>Complete Genome Sequence of Glaciecola psychrophila Strain 170T.</title>
        <authorList>
            <person name="Yin J."/>
            <person name="Chen J."/>
            <person name="Liu G."/>
            <person name="Yu Y."/>
            <person name="Song L."/>
            <person name="Wang X."/>
            <person name="Qu X."/>
        </authorList>
    </citation>
    <scope>NUCLEOTIDE SEQUENCE [LARGE SCALE GENOMIC DNA]</scope>
    <source>
        <strain evidence="11 12">170</strain>
    </source>
</reference>
<dbReference type="Pfam" id="PF04389">
    <property type="entry name" value="Peptidase_M28"/>
    <property type="match status" value="1"/>
</dbReference>
<evidence type="ECO:0000256" key="3">
    <source>
        <dbReference type="ARBA" id="ARBA00010918"/>
    </source>
</evidence>
<evidence type="ECO:0000256" key="2">
    <source>
        <dbReference type="ARBA" id="ARBA00004128"/>
    </source>
</evidence>
<evidence type="ECO:0000256" key="1">
    <source>
        <dbReference type="ARBA" id="ARBA00003273"/>
    </source>
</evidence>
<dbReference type="PATRIC" id="fig|1129794.4.peg.2556"/>
<dbReference type="InterPro" id="IPR007484">
    <property type="entry name" value="Peptidase_M28"/>
</dbReference>
<dbReference type="AlphaFoldDB" id="K7A8X5"/>
<comment type="function">
    <text evidence="1">May be involved in vacuolar sorting and osmoregulation.</text>
</comment>
<dbReference type="eggNOG" id="COG2234">
    <property type="taxonomic scope" value="Bacteria"/>
</dbReference>
<evidence type="ECO:0000256" key="5">
    <source>
        <dbReference type="ARBA" id="ARBA00022554"/>
    </source>
</evidence>
<feature type="transmembrane region" description="Helical" evidence="9">
    <location>
        <begin position="554"/>
        <end position="571"/>
    </location>
</feature>
<organism evidence="11 12">
    <name type="scientific">Paraglaciecola psychrophila 170</name>
    <dbReference type="NCBI Taxonomy" id="1129794"/>
    <lineage>
        <taxon>Bacteria</taxon>
        <taxon>Pseudomonadati</taxon>
        <taxon>Pseudomonadota</taxon>
        <taxon>Gammaproteobacteria</taxon>
        <taxon>Alteromonadales</taxon>
        <taxon>Alteromonadaceae</taxon>
        <taxon>Paraglaciecola</taxon>
    </lineage>
</organism>
<feature type="domain" description="Peptidase M28" evidence="10">
    <location>
        <begin position="113"/>
        <end position="300"/>
    </location>
</feature>
<evidence type="ECO:0000256" key="6">
    <source>
        <dbReference type="ARBA" id="ARBA00022989"/>
    </source>
</evidence>